<keyword evidence="3" id="KW-1185">Reference proteome</keyword>
<organism evidence="2 3">
    <name type="scientific">Mycena albidolilacea</name>
    <dbReference type="NCBI Taxonomy" id="1033008"/>
    <lineage>
        <taxon>Eukaryota</taxon>
        <taxon>Fungi</taxon>
        <taxon>Dikarya</taxon>
        <taxon>Basidiomycota</taxon>
        <taxon>Agaricomycotina</taxon>
        <taxon>Agaricomycetes</taxon>
        <taxon>Agaricomycetidae</taxon>
        <taxon>Agaricales</taxon>
        <taxon>Marasmiineae</taxon>
        <taxon>Mycenaceae</taxon>
        <taxon>Mycena</taxon>
    </lineage>
</organism>
<evidence type="ECO:0008006" key="4">
    <source>
        <dbReference type="Google" id="ProtNLM"/>
    </source>
</evidence>
<protein>
    <recommendedName>
        <fullName evidence="4">Arrestin-like N-terminal domain-containing protein</fullName>
    </recommendedName>
</protein>
<dbReference type="EMBL" id="JARIHO010000015">
    <property type="protein sequence ID" value="KAJ7349587.1"/>
    <property type="molecule type" value="Genomic_DNA"/>
</dbReference>
<evidence type="ECO:0000256" key="1">
    <source>
        <dbReference type="SAM" id="MobiDB-lite"/>
    </source>
</evidence>
<comment type="caution">
    <text evidence="2">The sequence shown here is derived from an EMBL/GenBank/DDBJ whole genome shotgun (WGS) entry which is preliminary data.</text>
</comment>
<dbReference type="Gene3D" id="2.60.40.640">
    <property type="match status" value="1"/>
</dbReference>
<name>A0AAD7ESR5_9AGAR</name>
<dbReference type="AlphaFoldDB" id="A0AAD7ESR5"/>
<reference evidence="2" key="1">
    <citation type="submission" date="2023-03" db="EMBL/GenBank/DDBJ databases">
        <title>Massive genome expansion in bonnet fungi (Mycena s.s.) driven by repeated elements and novel gene families across ecological guilds.</title>
        <authorList>
            <consortium name="Lawrence Berkeley National Laboratory"/>
            <person name="Harder C.B."/>
            <person name="Miyauchi S."/>
            <person name="Viragh M."/>
            <person name="Kuo A."/>
            <person name="Thoen E."/>
            <person name="Andreopoulos B."/>
            <person name="Lu D."/>
            <person name="Skrede I."/>
            <person name="Drula E."/>
            <person name="Henrissat B."/>
            <person name="Morin E."/>
            <person name="Kohler A."/>
            <person name="Barry K."/>
            <person name="LaButti K."/>
            <person name="Morin E."/>
            <person name="Salamov A."/>
            <person name="Lipzen A."/>
            <person name="Mereny Z."/>
            <person name="Hegedus B."/>
            <person name="Baldrian P."/>
            <person name="Stursova M."/>
            <person name="Weitz H."/>
            <person name="Taylor A."/>
            <person name="Grigoriev I.V."/>
            <person name="Nagy L.G."/>
            <person name="Martin F."/>
            <person name="Kauserud H."/>
        </authorList>
    </citation>
    <scope>NUCLEOTIDE SEQUENCE</scope>
    <source>
        <strain evidence="2">CBHHK002</strain>
    </source>
</reference>
<sequence>MPPTHDASEIQPQALTLHFDDGAIWSPGQTLHGHVSIFPALAKKQGIAQVRVDVRGRVETELMEYAGNVAAYRQRADGLFHSSQTIWPLGSDSEASEVVERRFEFALPESLPPSFFFAGSEVQARVLYTIQVVGKQAGLGKDLHIVKNFTVFPAPSPAQLAVRRKLQSGWDGSWRTISQGKEVQSWIFGGHAHIHAELKLPDLPSFSRATAVPVILTVETRSKRMDRGEPPEDGSMSPAPPTHAADVALTLERTVRMNTEYALRMSSNTSRVRGGLGDPEHTRAVKCTVTPPEWISDARPGGKDNKGVWKRVVRFEGTITIAETPTFTSEAEGVGFELLYSLQFVVNFSGVGNNLELEFPIAIHSAHE</sequence>
<dbReference type="InterPro" id="IPR014752">
    <property type="entry name" value="Arrestin-like_C"/>
</dbReference>
<accession>A0AAD7ESR5</accession>
<evidence type="ECO:0000313" key="3">
    <source>
        <dbReference type="Proteomes" id="UP001218218"/>
    </source>
</evidence>
<proteinExistence type="predicted"/>
<gene>
    <name evidence="2" type="ORF">DFH08DRAFT_742150</name>
</gene>
<evidence type="ECO:0000313" key="2">
    <source>
        <dbReference type="EMBL" id="KAJ7349587.1"/>
    </source>
</evidence>
<feature type="region of interest" description="Disordered" evidence="1">
    <location>
        <begin position="223"/>
        <end position="242"/>
    </location>
</feature>
<dbReference type="Proteomes" id="UP001218218">
    <property type="component" value="Unassembled WGS sequence"/>
</dbReference>